<accession>Q564U2</accession>
<dbReference type="KEGG" id="cel:CELE_F36D3.14"/>
<dbReference type="EMBL" id="BX284605">
    <property type="protein sequence ID" value="CAI79226.1"/>
    <property type="molecule type" value="Genomic_DNA"/>
</dbReference>
<feature type="signal peptide" evidence="1">
    <location>
        <begin position="1"/>
        <end position="22"/>
    </location>
</feature>
<dbReference type="HOGENOM" id="CLU_2499952_0_0_1"/>
<dbReference type="InParanoid" id="Q564U2"/>
<feature type="chain" id="PRO_5004250485" evidence="1">
    <location>
        <begin position="23"/>
        <end position="86"/>
    </location>
</feature>
<name>Q564U2_CAEEL</name>
<dbReference type="RefSeq" id="NP_001023884.1">
    <property type="nucleotide sequence ID" value="NM_001028713.1"/>
</dbReference>
<dbReference type="AGR" id="WB:WBGene00044189"/>
<dbReference type="WormBase" id="F36D3.14">
    <property type="protein sequence ID" value="CE38345"/>
    <property type="gene ID" value="WBGene00044189"/>
</dbReference>
<gene>
    <name evidence="2" type="ORF">CELE_F36D3.14</name>
    <name evidence="2 4" type="ORF">F36D3.14</name>
</gene>
<evidence type="ECO:0000313" key="4">
    <source>
        <dbReference type="WormBase" id="F36D3.14"/>
    </source>
</evidence>
<organism evidence="2 3">
    <name type="scientific">Caenorhabditis elegans</name>
    <dbReference type="NCBI Taxonomy" id="6239"/>
    <lineage>
        <taxon>Eukaryota</taxon>
        <taxon>Metazoa</taxon>
        <taxon>Ecdysozoa</taxon>
        <taxon>Nematoda</taxon>
        <taxon>Chromadorea</taxon>
        <taxon>Rhabditida</taxon>
        <taxon>Rhabditina</taxon>
        <taxon>Rhabditomorpha</taxon>
        <taxon>Rhabditoidea</taxon>
        <taxon>Rhabditidae</taxon>
        <taxon>Peloderinae</taxon>
        <taxon>Caenorhabditis</taxon>
    </lineage>
</organism>
<dbReference type="AlphaFoldDB" id="Q564U2"/>
<dbReference type="PaxDb" id="6239-F36D3.14"/>
<sequence>MNYIIFLLVLIGWAPNFGLSQAQENGPPIDILKLTDKSSNIAAIVGVPRIIDLAVGFPSVLFGEISGFPVIGAIPGQLPIPKLPSV</sequence>
<protein>
    <submittedName>
        <fullName evidence="2">Secreted protein</fullName>
    </submittedName>
</protein>
<proteinExistence type="predicted"/>
<evidence type="ECO:0000313" key="2">
    <source>
        <dbReference type="EMBL" id="CAI79226.1"/>
    </source>
</evidence>
<keyword evidence="3" id="KW-1185">Reference proteome</keyword>
<evidence type="ECO:0000313" key="3">
    <source>
        <dbReference type="Proteomes" id="UP000001940"/>
    </source>
</evidence>
<evidence type="ECO:0000256" key="1">
    <source>
        <dbReference type="SAM" id="SignalP"/>
    </source>
</evidence>
<keyword evidence="1" id="KW-0732">Signal</keyword>
<dbReference type="GeneID" id="3565406"/>
<reference evidence="2 3" key="1">
    <citation type="journal article" date="1998" name="Science">
        <title>Genome sequence of the nematode C. elegans: a platform for investigating biology.</title>
        <authorList>
            <consortium name="The C. elegans sequencing consortium"/>
            <person name="Sulson J.E."/>
            <person name="Waterston R."/>
        </authorList>
    </citation>
    <scope>NUCLEOTIDE SEQUENCE [LARGE SCALE GENOMIC DNA]</scope>
    <source>
        <strain evidence="2 3">Bristol N2</strain>
    </source>
</reference>
<dbReference type="UCSC" id="F36D3.14">
    <property type="organism name" value="c. elegans"/>
</dbReference>
<dbReference type="CTD" id="3565406"/>
<dbReference type="Proteomes" id="UP000001940">
    <property type="component" value="Chromosome V"/>
</dbReference>